<keyword evidence="4" id="KW-0496">Mitochondrion</keyword>
<organism evidence="7 8">
    <name type="scientific">Riccia sorocarpa</name>
    <dbReference type="NCBI Taxonomy" id="122646"/>
    <lineage>
        <taxon>Eukaryota</taxon>
        <taxon>Viridiplantae</taxon>
        <taxon>Streptophyta</taxon>
        <taxon>Embryophyta</taxon>
        <taxon>Marchantiophyta</taxon>
        <taxon>Marchantiopsida</taxon>
        <taxon>Marchantiidae</taxon>
        <taxon>Marchantiales</taxon>
        <taxon>Ricciaceae</taxon>
        <taxon>Riccia</taxon>
    </lineage>
</organism>
<evidence type="ECO:0000256" key="6">
    <source>
        <dbReference type="SAM" id="Phobius"/>
    </source>
</evidence>
<accession>A0ABD3GNN0</accession>
<dbReference type="InterPro" id="IPR013946">
    <property type="entry name" value="NCA2-like"/>
</dbReference>
<comment type="subcellular location">
    <subcellularLocation>
        <location evidence="1">Mitochondrion membrane</location>
        <topology evidence="1">Multi-pass membrane protein</topology>
    </subcellularLocation>
</comment>
<keyword evidence="3 6" id="KW-1133">Transmembrane helix</keyword>
<evidence type="ECO:0000313" key="8">
    <source>
        <dbReference type="Proteomes" id="UP001633002"/>
    </source>
</evidence>
<evidence type="ECO:0000256" key="2">
    <source>
        <dbReference type="ARBA" id="ARBA00022692"/>
    </source>
</evidence>
<dbReference type="EMBL" id="JBJQOH010000007">
    <property type="protein sequence ID" value="KAL3680788.1"/>
    <property type="molecule type" value="Genomic_DNA"/>
</dbReference>
<dbReference type="Pfam" id="PF08637">
    <property type="entry name" value="NCA2"/>
    <property type="match status" value="1"/>
</dbReference>
<protein>
    <submittedName>
        <fullName evidence="7">Uncharacterized protein</fullName>
    </submittedName>
</protein>
<feature type="transmembrane region" description="Helical" evidence="6">
    <location>
        <begin position="256"/>
        <end position="275"/>
    </location>
</feature>
<sequence>MVALVKQSWKAGRSPPREGLPLLLPSTWHSSVSGEDAVEVEKVVEAFRDISCQLLSLLNLVCKHLDFWRTKNEGRDAAKVRLMVLERGPWQFILGIARLVRGSLWEESATAGLVSAVTTRITERVVVLTSLQHRLAALLGKVHMEVDKLNQDISNGSHTQGSLMSSLSGVLRAMRVLEGSYDLPQTDASGYEDVKATSSISLRFDEISSHLQNVPEWRGEDMDDAIRHLYTNVDLLRTMIDCLMSHHRKPHKMTRYWLRYTGGAVGLAVASGWIIRHSRLGGSDDIERWLREGRDAAVTFTREHVERPVDFAPELTLTVNRTDDLFETFRKRHREPDALGEAQLTAESLQRMLFDFVKNTSDKVPQELTEHQLMEVMMTRYEEELVHPLKNLVGGQLARALLIQVQKLKLDTERAMLELNQILRANEINFAMLAALPAVMVTYVIARLGKTLLFETDERGRGRAAQAKRRMLMAEVEKTIIYFQMMLDEERQQEEALWRFGMLIYILDKLYKALNAVAQSSGEWPSLRGDILDLAKPGLPTVYKLQIAARMERVYECLIPLPP</sequence>
<dbReference type="GO" id="GO:0031966">
    <property type="term" value="C:mitochondrial membrane"/>
    <property type="evidence" value="ECO:0007669"/>
    <property type="project" value="UniProtKB-SubCell"/>
</dbReference>
<evidence type="ECO:0000256" key="4">
    <source>
        <dbReference type="ARBA" id="ARBA00023128"/>
    </source>
</evidence>
<dbReference type="PANTHER" id="PTHR28234:SF1">
    <property type="entry name" value="NUCLEAR CONTROL OF ATPASE PROTEIN 2"/>
    <property type="match status" value="1"/>
</dbReference>
<comment type="caution">
    <text evidence="7">The sequence shown here is derived from an EMBL/GenBank/DDBJ whole genome shotgun (WGS) entry which is preliminary data.</text>
</comment>
<keyword evidence="8" id="KW-1185">Reference proteome</keyword>
<dbReference type="PANTHER" id="PTHR28234">
    <property type="entry name" value="NUCLEAR CONTROL OF ATPASE PROTEIN 2"/>
    <property type="match status" value="1"/>
</dbReference>
<dbReference type="Proteomes" id="UP001633002">
    <property type="component" value="Unassembled WGS sequence"/>
</dbReference>
<evidence type="ECO:0000256" key="3">
    <source>
        <dbReference type="ARBA" id="ARBA00022989"/>
    </source>
</evidence>
<reference evidence="7 8" key="1">
    <citation type="submission" date="2024-09" db="EMBL/GenBank/DDBJ databases">
        <title>Chromosome-scale assembly of Riccia sorocarpa.</title>
        <authorList>
            <person name="Paukszto L."/>
        </authorList>
    </citation>
    <scope>NUCLEOTIDE SEQUENCE [LARGE SCALE GENOMIC DNA]</scope>
    <source>
        <strain evidence="7">LP-2024</strain>
        <tissue evidence="7">Aerial parts of the thallus</tissue>
    </source>
</reference>
<keyword evidence="2 6" id="KW-0812">Transmembrane</keyword>
<proteinExistence type="predicted"/>
<dbReference type="AlphaFoldDB" id="A0ABD3GNN0"/>
<evidence type="ECO:0000313" key="7">
    <source>
        <dbReference type="EMBL" id="KAL3680788.1"/>
    </source>
</evidence>
<evidence type="ECO:0000256" key="1">
    <source>
        <dbReference type="ARBA" id="ARBA00004225"/>
    </source>
</evidence>
<name>A0ABD3GNN0_9MARC</name>
<keyword evidence="5 6" id="KW-0472">Membrane</keyword>
<gene>
    <name evidence="7" type="ORF">R1sor_023744</name>
</gene>
<evidence type="ECO:0000256" key="5">
    <source>
        <dbReference type="ARBA" id="ARBA00023136"/>
    </source>
</evidence>